<dbReference type="AlphaFoldDB" id="A0A382XJY6"/>
<proteinExistence type="predicted"/>
<reference evidence="1" key="1">
    <citation type="submission" date="2018-05" db="EMBL/GenBank/DDBJ databases">
        <authorList>
            <person name="Lanie J.A."/>
            <person name="Ng W.-L."/>
            <person name="Kazmierczak K.M."/>
            <person name="Andrzejewski T.M."/>
            <person name="Davidsen T.M."/>
            <person name="Wayne K.J."/>
            <person name="Tettelin H."/>
            <person name="Glass J.I."/>
            <person name="Rusch D."/>
            <person name="Podicherti R."/>
            <person name="Tsui H.-C.T."/>
            <person name="Winkler M.E."/>
        </authorList>
    </citation>
    <scope>NUCLEOTIDE SEQUENCE</scope>
</reference>
<gene>
    <name evidence="1" type="ORF">METZ01_LOCUS423993</name>
</gene>
<dbReference type="EMBL" id="UINC01168216">
    <property type="protein sequence ID" value="SVD71139.1"/>
    <property type="molecule type" value="Genomic_DNA"/>
</dbReference>
<protein>
    <submittedName>
        <fullName evidence="1">Uncharacterized protein</fullName>
    </submittedName>
</protein>
<name>A0A382XJY6_9ZZZZ</name>
<organism evidence="1">
    <name type="scientific">marine metagenome</name>
    <dbReference type="NCBI Taxonomy" id="408172"/>
    <lineage>
        <taxon>unclassified sequences</taxon>
        <taxon>metagenomes</taxon>
        <taxon>ecological metagenomes</taxon>
    </lineage>
</organism>
<sequence length="22" mass="2698">MRSDFFKVEDFGSFLHLTTWYA</sequence>
<accession>A0A382XJY6</accession>
<evidence type="ECO:0000313" key="1">
    <source>
        <dbReference type="EMBL" id="SVD71139.1"/>
    </source>
</evidence>